<evidence type="ECO:0000256" key="1">
    <source>
        <dbReference type="SAM" id="Phobius"/>
    </source>
</evidence>
<reference evidence="3" key="1">
    <citation type="submission" date="2017-06" db="EMBL/GenBank/DDBJ databases">
        <authorList>
            <person name="Rodrigo-Torres L."/>
            <person name="Arahal R. D."/>
            <person name="Lucena T."/>
        </authorList>
    </citation>
    <scope>NUCLEOTIDE SEQUENCE [LARGE SCALE GENOMIC DNA]</scope>
    <source>
        <strain evidence="3">type strain: CECT 9192</strain>
    </source>
</reference>
<keyword evidence="1" id="KW-1133">Transmembrane helix</keyword>
<evidence type="ECO:0000313" key="2">
    <source>
        <dbReference type="EMBL" id="SMY16200.1"/>
    </source>
</evidence>
<keyword evidence="1" id="KW-0812">Transmembrane</keyword>
<protein>
    <submittedName>
        <fullName evidence="2">Uncharacterized protein</fullName>
    </submittedName>
</protein>
<dbReference type="RefSeq" id="WP_087820303.1">
    <property type="nucleotide sequence ID" value="NZ_FYAH01000002.1"/>
</dbReference>
<name>A0A1Y6KVK1_9GAMM</name>
<keyword evidence="3" id="KW-1185">Reference proteome</keyword>
<organism evidence="2 3">
    <name type="scientific">Photobacterium aquimaris</name>
    <dbReference type="NCBI Taxonomy" id="512643"/>
    <lineage>
        <taxon>Bacteria</taxon>
        <taxon>Pseudomonadati</taxon>
        <taxon>Pseudomonadota</taxon>
        <taxon>Gammaproteobacteria</taxon>
        <taxon>Vibrionales</taxon>
        <taxon>Vibrionaceae</taxon>
        <taxon>Photobacterium</taxon>
    </lineage>
</organism>
<gene>
    <name evidence="2" type="ORF">PAQU9191_01431</name>
</gene>
<evidence type="ECO:0000313" key="3">
    <source>
        <dbReference type="Proteomes" id="UP000196485"/>
    </source>
</evidence>
<sequence length="160" mass="18798">MKKLSLYIIPVQLFLAAFWLKNGFLDKIVGIFLGIIHPETAYYGLTWNGWHDRIVDSWDHSQIGHLFFSPFFDILFPIIIVLQCLPFLFIFISLINKEFITNTHRPWLIRSAISSFVVTTIMLFSETLSNTKDAQYLLHLFSINMILIIYIHFIEKTVEK</sequence>
<keyword evidence="1" id="KW-0472">Membrane</keyword>
<accession>A0A1Y6KVK1</accession>
<dbReference type="AlphaFoldDB" id="A0A1Y6KVK1"/>
<dbReference type="Proteomes" id="UP000196485">
    <property type="component" value="Unassembled WGS sequence"/>
</dbReference>
<dbReference type="EMBL" id="FYAH01000002">
    <property type="protein sequence ID" value="SMY16200.1"/>
    <property type="molecule type" value="Genomic_DNA"/>
</dbReference>
<feature type="transmembrane region" description="Helical" evidence="1">
    <location>
        <begin position="74"/>
        <end position="95"/>
    </location>
</feature>
<feature type="transmembrane region" description="Helical" evidence="1">
    <location>
        <begin position="107"/>
        <end position="124"/>
    </location>
</feature>
<proteinExistence type="predicted"/>
<feature type="transmembrane region" description="Helical" evidence="1">
    <location>
        <begin position="136"/>
        <end position="154"/>
    </location>
</feature>